<dbReference type="InterPro" id="IPR000160">
    <property type="entry name" value="GGDEF_dom"/>
</dbReference>
<dbReference type="NCBIfam" id="TIGR00254">
    <property type="entry name" value="GGDEF"/>
    <property type="match status" value="1"/>
</dbReference>
<dbReference type="Pfam" id="PF00989">
    <property type="entry name" value="PAS"/>
    <property type="match status" value="1"/>
</dbReference>
<dbReference type="InterPro" id="IPR001633">
    <property type="entry name" value="EAL_dom"/>
</dbReference>
<dbReference type="PROSITE" id="PS50887">
    <property type="entry name" value="GGDEF"/>
    <property type="match status" value="1"/>
</dbReference>
<evidence type="ECO:0000256" key="2">
    <source>
        <dbReference type="PROSITE-ProRule" id="PRU00169"/>
    </source>
</evidence>
<feature type="modified residue" description="4-aspartylphosphate" evidence="2">
    <location>
        <position position="97"/>
    </location>
</feature>
<dbReference type="SMART" id="SM00086">
    <property type="entry name" value="PAC"/>
    <property type="match status" value="2"/>
</dbReference>
<feature type="domain" description="Response regulatory" evidence="4">
    <location>
        <begin position="42"/>
        <end position="203"/>
    </location>
</feature>
<dbReference type="InterPro" id="IPR035919">
    <property type="entry name" value="EAL_sf"/>
</dbReference>
<dbReference type="PROSITE" id="PS50113">
    <property type="entry name" value="PAC"/>
    <property type="match status" value="2"/>
</dbReference>
<gene>
    <name evidence="9" type="ORF">FLL46_09155</name>
</gene>
<dbReference type="Gene3D" id="3.40.50.2300">
    <property type="match status" value="1"/>
</dbReference>
<feature type="region of interest" description="Disordered" evidence="3">
    <location>
        <begin position="1"/>
        <end position="34"/>
    </location>
</feature>
<dbReference type="Pfam" id="PF08447">
    <property type="entry name" value="PAS_3"/>
    <property type="match status" value="1"/>
</dbReference>
<dbReference type="InterPro" id="IPR013767">
    <property type="entry name" value="PAS_fold"/>
</dbReference>
<dbReference type="SMART" id="SM00267">
    <property type="entry name" value="GGDEF"/>
    <property type="match status" value="1"/>
</dbReference>
<feature type="domain" description="PAC" evidence="6">
    <location>
        <begin position="296"/>
        <end position="348"/>
    </location>
</feature>
<dbReference type="InterPro" id="IPR000014">
    <property type="entry name" value="PAS"/>
</dbReference>
<dbReference type="PROSITE" id="PS50883">
    <property type="entry name" value="EAL"/>
    <property type="match status" value="1"/>
</dbReference>
<dbReference type="InterPro" id="IPR000700">
    <property type="entry name" value="PAS-assoc_C"/>
</dbReference>
<dbReference type="Proteomes" id="UP000315439">
    <property type="component" value="Unassembled WGS sequence"/>
</dbReference>
<dbReference type="InterPro" id="IPR035965">
    <property type="entry name" value="PAS-like_dom_sf"/>
</dbReference>
<dbReference type="InterPro" id="IPR001610">
    <property type="entry name" value="PAC"/>
</dbReference>
<feature type="compositionally biased region" description="Basic and acidic residues" evidence="3">
    <location>
        <begin position="21"/>
        <end position="34"/>
    </location>
</feature>
<organism evidence="9 10">
    <name type="scientific">Aliikangiella coralliicola</name>
    <dbReference type="NCBI Taxonomy" id="2592383"/>
    <lineage>
        <taxon>Bacteria</taxon>
        <taxon>Pseudomonadati</taxon>
        <taxon>Pseudomonadota</taxon>
        <taxon>Gammaproteobacteria</taxon>
        <taxon>Oceanospirillales</taxon>
        <taxon>Pleioneaceae</taxon>
        <taxon>Aliikangiella</taxon>
    </lineage>
</organism>
<dbReference type="Pfam" id="PF00990">
    <property type="entry name" value="GGDEF"/>
    <property type="match status" value="1"/>
</dbReference>
<dbReference type="AlphaFoldDB" id="A0A545UES1"/>
<dbReference type="NCBIfam" id="TIGR00229">
    <property type="entry name" value="sensory_box"/>
    <property type="match status" value="1"/>
</dbReference>
<dbReference type="SMART" id="SM00052">
    <property type="entry name" value="EAL"/>
    <property type="match status" value="1"/>
</dbReference>
<evidence type="ECO:0000313" key="10">
    <source>
        <dbReference type="Proteomes" id="UP000315439"/>
    </source>
</evidence>
<dbReference type="InterPro" id="IPR013655">
    <property type="entry name" value="PAS_fold_3"/>
</dbReference>
<evidence type="ECO:0000256" key="1">
    <source>
        <dbReference type="ARBA" id="ARBA00001946"/>
    </source>
</evidence>
<dbReference type="GO" id="GO:0003824">
    <property type="term" value="F:catalytic activity"/>
    <property type="evidence" value="ECO:0007669"/>
    <property type="project" value="UniProtKB-ARBA"/>
</dbReference>
<dbReference type="InterPro" id="IPR001789">
    <property type="entry name" value="Sig_transdc_resp-reg_receiver"/>
</dbReference>
<dbReference type="SUPFAM" id="SSF141868">
    <property type="entry name" value="EAL domain-like"/>
    <property type="match status" value="1"/>
</dbReference>
<dbReference type="Gene3D" id="3.30.70.270">
    <property type="match status" value="1"/>
</dbReference>
<sequence>MAKESKMKDNAKKPSLFVFSGEKESNKSDNHSTHQLKKEPWKVMIIDDDELVHQLTHLVLENFQFNGAPLTFIDGYSAKEAKQLIKKHPDTAVLLLDVVMENDEAGFDVVDFVRKKLGNRFVRIILRTGQPGQFPENKIISDYDINDYKDKTELTSERLNTTLITALRSYQDLQTIETLVGSKNYLEKRVEERTRKIMAINKDLKKAVYFHEKTNRDLAISQDRLAEAQKIAKIGHWEWRPAQGELFWSAQSLEIFSVKTPPEKTNIKHIFRVIPEDARAQIKAALRRLSSGKKSYEFEHEIICPNGGKKIIKQRGKIELSADKQVKKLTGTVQDITETTLADEQMRKLSGAIKQIAEAVIICDKKGTIEYVNPSFSKMTGYNEEEVINQNIVLLKSDKQSDGFYRRMWRTIRRGDVFSNVMISRKKDGSYFYEEKTITPQVNAEGKITHFISTGKDISERMEAMEKLQYLAHNDTLTDLPNRTLFRDRLNQAITRLEWQQRIIAVLFLDVDRFKIINDSLGHDTGDNLLREISRRLEQNVRSGDTVSRLGGDEFAILLSDISRRTDIAPIAEKLLDNLSKPYYIGEQELFVTISIGISTSPQDGEDVNTLIKKADVAMYQAKSKGKNNYQFYTDKDEKKAKRRLTMEVGLRRALEKEQFFLCYQPQVDIATNKVTGVESLLRWRDDQANIVSPFEFIPVLEDTGMITGVGEWVIRESCRQGVAWEAENLNLKVAVNISIRQLQVPGFVKQIETVLNETGFSANKLELELTENLLIEHIKDTSNTFHELHDLGIKLSIDDFGTGYSSMNYLKRLPFDTLKIDRAFIKDIMNDQDDAAIANAIITLAHSMDMEVVAEGVESSPQLGYLKQRHCDIYQGFLCSPPVNHHLISDLIANYPTSLIDSHSHSVS</sequence>
<feature type="domain" description="PAC" evidence="6">
    <location>
        <begin position="417"/>
        <end position="470"/>
    </location>
</feature>
<dbReference type="InterPro" id="IPR029787">
    <property type="entry name" value="Nucleotide_cyclase"/>
</dbReference>
<evidence type="ECO:0000259" key="4">
    <source>
        <dbReference type="PROSITE" id="PS50110"/>
    </source>
</evidence>
<protein>
    <submittedName>
        <fullName evidence="9">EAL domain-containing protein</fullName>
    </submittedName>
</protein>
<dbReference type="GO" id="GO:0006355">
    <property type="term" value="P:regulation of DNA-templated transcription"/>
    <property type="evidence" value="ECO:0007669"/>
    <property type="project" value="InterPro"/>
</dbReference>
<dbReference type="SUPFAM" id="SSF55073">
    <property type="entry name" value="Nucleotide cyclase"/>
    <property type="match status" value="1"/>
</dbReference>
<feature type="domain" description="EAL" evidence="7">
    <location>
        <begin position="644"/>
        <end position="897"/>
    </location>
</feature>
<proteinExistence type="predicted"/>
<feature type="compositionally biased region" description="Basic and acidic residues" evidence="3">
    <location>
        <begin position="1"/>
        <end position="12"/>
    </location>
</feature>
<dbReference type="Gene3D" id="3.30.450.20">
    <property type="entry name" value="PAS domain"/>
    <property type="match status" value="2"/>
</dbReference>
<evidence type="ECO:0000259" key="5">
    <source>
        <dbReference type="PROSITE" id="PS50112"/>
    </source>
</evidence>
<dbReference type="InterPro" id="IPR043128">
    <property type="entry name" value="Rev_trsase/Diguanyl_cyclase"/>
</dbReference>
<dbReference type="SMART" id="SM00091">
    <property type="entry name" value="PAS"/>
    <property type="match status" value="2"/>
</dbReference>
<dbReference type="CDD" id="cd01949">
    <property type="entry name" value="GGDEF"/>
    <property type="match status" value="1"/>
</dbReference>
<dbReference type="PANTHER" id="PTHR44757:SF2">
    <property type="entry name" value="BIOFILM ARCHITECTURE MAINTENANCE PROTEIN MBAA"/>
    <property type="match status" value="1"/>
</dbReference>
<evidence type="ECO:0000259" key="8">
    <source>
        <dbReference type="PROSITE" id="PS50887"/>
    </source>
</evidence>
<dbReference type="PROSITE" id="PS50112">
    <property type="entry name" value="PAS"/>
    <property type="match status" value="1"/>
</dbReference>
<dbReference type="PROSITE" id="PS50110">
    <property type="entry name" value="RESPONSE_REGULATORY"/>
    <property type="match status" value="1"/>
</dbReference>
<dbReference type="Gene3D" id="2.10.70.100">
    <property type="match status" value="1"/>
</dbReference>
<evidence type="ECO:0000259" key="6">
    <source>
        <dbReference type="PROSITE" id="PS50113"/>
    </source>
</evidence>
<comment type="cofactor">
    <cofactor evidence="1">
        <name>Mg(2+)</name>
        <dbReference type="ChEBI" id="CHEBI:18420"/>
    </cofactor>
</comment>
<name>A0A545UES1_9GAMM</name>
<dbReference type="GO" id="GO:0000160">
    <property type="term" value="P:phosphorelay signal transduction system"/>
    <property type="evidence" value="ECO:0007669"/>
    <property type="project" value="InterPro"/>
</dbReference>
<dbReference type="Pfam" id="PF00563">
    <property type="entry name" value="EAL"/>
    <property type="match status" value="1"/>
</dbReference>
<dbReference type="InterPro" id="IPR011006">
    <property type="entry name" value="CheY-like_superfamily"/>
</dbReference>
<dbReference type="OrthoDB" id="9816034at2"/>
<dbReference type="Gene3D" id="3.20.20.450">
    <property type="entry name" value="EAL domain"/>
    <property type="match status" value="1"/>
</dbReference>
<dbReference type="CDD" id="cd00130">
    <property type="entry name" value="PAS"/>
    <property type="match status" value="2"/>
</dbReference>
<feature type="domain" description="GGDEF" evidence="8">
    <location>
        <begin position="502"/>
        <end position="635"/>
    </location>
</feature>
<dbReference type="InterPro" id="IPR052155">
    <property type="entry name" value="Biofilm_reg_signaling"/>
</dbReference>
<keyword evidence="10" id="KW-1185">Reference proteome</keyword>
<comment type="caution">
    <text evidence="9">The sequence shown here is derived from an EMBL/GenBank/DDBJ whole genome shotgun (WGS) entry which is preliminary data.</text>
</comment>
<evidence type="ECO:0000259" key="7">
    <source>
        <dbReference type="PROSITE" id="PS50883"/>
    </source>
</evidence>
<accession>A0A545UES1</accession>
<dbReference type="CDD" id="cd01948">
    <property type="entry name" value="EAL"/>
    <property type="match status" value="1"/>
</dbReference>
<keyword evidence="2" id="KW-0597">Phosphoprotein</keyword>
<dbReference type="EMBL" id="VIKS01000005">
    <property type="protein sequence ID" value="TQV87972.1"/>
    <property type="molecule type" value="Genomic_DNA"/>
</dbReference>
<feature type="domain" description="PAS" evidence="5">
    <location>
        <begin position="345"/>
        <end position="394"/>
    </location>
</feature>
<dbReference type="SUPFAM" id="SSF55785">
    <property type="entry name" value="PYP-like sensor domain (PAS domain)"/>
    <property type="match status" value="2"/>
</dbReference>
<dbReference type="FunFam" id="3.30.70.270:FF:000001">
    <property type="entry name" value="Diguanylate cyclase domain protein"/>
    <property type="match status" value="1"/>
</dbReference>
<reference evidence="9 10" key="1">
    <citation type="submission" date="2019-07" db="EMBL/GenBank/DDBJ databases">
        <title>Draft genome for Aliikangiella sp. M105.</title>
        <authorList>
            <person name="Wang G."/>
        </authorList>
    </citation>
    <scope>NUCLEOTIDE SEQUENCE [LARGE SCALE GENOMIC DNA]</scope>
    <source>
        <strain evidence="9 10">M105</strain>
    </source>
</reference>
<dbReference type="PANTHER" id="PTHR44757">
    <property type="entry name" value="DIGUANYLATE CYCLASE DGCP"/>
    <property type="match status" value="1"/>
</dbReference>
<evidence type="ECO:0000313" key="9">
    <source>
        <dbReference type="EMBL" id="TQV87972.1"/>
    </source>
</evidence>
<evidence type="ECO:0000256" key="3">
    <source>
        <dbReference type="SAM" id="MobiDB-lite"/>
    </source>
</evidence>
<dbReference type="SUPFAM" id="SSF52172">
    <property type="entry name" value="CheY-like"/>
    <property type="match status" value="1"/>
</dbReference>